<proteinExistence type="inferred from homology"/>
<dbReference type="InterPro" id="IPR041117">
    <property type="entry name" value="SoxA_A3"/>
</dbReference>
<sequence length="1063" mass="114291">MLLIPCPWCGPRDEAEFHYGGQAHVPYPENPSTLTDEEWARYLFFRANPKGPFAERWSHTAGCRRWFNAVRDTSTNEIMAVYRTGEERPGTVERREDFSAVPVTSQPRPAHPARPAFEDEAPSGPFGGAGAEPPARRRTRPLTFTFDGTQYQGAEGDTLASALLANGVIAAATSIKLGRPRGIFSAGPEEPNAVVQIEAPFPEPMLPATTVELYDGLVATSLPGQGRLATEPDPARYDAVHTHCDLLIVGAGPAGLAAATAAARTGARVVLADDHPELGGSLPGTGELPDWAAEMTAHLEAAPDVRVLRRTTVFGYYDDNHLLAVERRTNHLGAAAPQHVSRERVHRIRARRVILATGAHERSLAFADNDRPGVMLAASARTYVNRHGVLPGRHAVVFTTNDSAYAAALDLHTAGVEIAAIVDTRPAPGEWADRARAAGIEVLPGHAVTGTEGVQRLTAVAVAPYGQTTGRREFATDLLLVSGGWNPVAHLFSQAGGKLRYDEELGTFVPDTCRQAVEVAGSAAGVFDLPGVLAQGAAAGARAMAAEGYSPHAVRLPQVPAGPRPTPPMHVFGVPGREGAPRFVDLQRDVTVDDLARATGAGMRSVEHTKRYTTAGTANDQGKTSGVLASGIVAELLGVDISALGTTTFRPPYTPVSFAALAGRDRGALSDPVRTTALHEWHVGHGALFENVGQWKRPWYYPRDGEDMETAVLRECAAAREGVAFMDASTLGKIDVQGPDAAVFLDRLYTNMMSTLKVGMIRYGVMCRLDGMVFDDGTVIRLDQDRFLVTTTTGNAAAVLDWMEEWLQTEWPELKVHCTSVTEQWATVALVGPKSREVLGSLAPQLAVANDDFPFMAWRETTVAGIEARVCRISFSGELAYEINVSPWEARTLWEALYEAGAPYGITPYGTETMHVLRAEKGYPIIGQDTDGTVTPQDLGMSWAVSKKKPDFIGKRSFARADTVRPDRKHLVGLLPEDPGTFLPEGTHLVAESELPAPPVPMLGHVTSSYRSAALGRTFALALIKGGRERIGERLYAPVGDRLVPVTVASPVLYDPEGARRDG</sequence>
<dbReference type="InterPro" id="IPR028896">
    <property type="entry name" value="GcvT/YgfZ/DmdA"/>
</dbReference>
<evidence type="ECO:0000259" key="5">
    <source>
        <dbReference type="Pfam" id="PF07992"/>
    </source>
</evidence>
<dbReference type="Pfam" id="PF08669">
    <property type="entry name" value="GCV_T_C"/>
    <property type="match status" value="1"/>
</dbReference>
<evidence type="ECO:0000259" key="7">
    <source>
        <dbReference type="Pfam" id="PF17806"/>
    </source>
</evidence>
<feature type="domain" description="GCVT N-terminal" evidence="4">
    <location>
        <begin position="678"/>
        <end position="949"/>
    </location>
</feature>
<dbReference type="EMBL" id="JALDAY010000009">
    <property type="protein sequence ID" value="MCI3275338.1"/>
    <property type="molecule type" value="Genomic_DNA"/>
</dbReference>
<dbReference type="Gene3D" id="3.10.20.440">
    <property type="entry name" value="2Fe-2S iron-sulphur cluster binding domain, sarcosine oxidase, alpha subunit, N-terminal domain"/>
    <property type="match status" value="1"/>
</dbReference>
<dbReference type="InterPro" id="IPR006222">
    <property type="entry name" value="GCVT_N"/>
</dbReference>
<accession>A0ABS9YDL9</accession>
<dbReference type="InterPro" id="IPR006277">
    <property type="entry name" value="Sarcosine_oxidase_asu"/>
</dbReference>
<dbReference type="Pfam" id="PF04267">
    <property type="entry name" value="SoxD"/>
    <property type="match status" value="1"/>
</dbReference>
<dbReference type="RefSeq" id="WP_242769100.1">
    <property type="nucleotide sequence ID" value="NZ_JALDAY010000009.1"/>
</dbReference>
<dbReference type="PANTHER" id="PTHR43757">
    <property type="entry name" value="AMINOMETHYLTRANSFERASE"/>
    <property type="match status" value="1"/>
</dbReference>
<dbReference type="InterPro" id="IPR027266">
    <property type="entry name" value="TrmE/GcvT-like"/>
</dbReference>
<feature type="region of interest" description="Disordered" evidence="3">
    <location>
        <begin position="98"/>
        <end position="139"/>
    </location>
</feature>
<dbReference type="Gene3D" id="3.30.2270.10">
    <property type="entry name" value="Folate-binding superfamily"/>
    <property type="match status" value="1"/>
</dbReference>
<reference evidence="8" key="1">
    <citation type="submission" date="2022-03" db="EMBL/GenBank/DDBJ databases">
        <title>Streptomyces 7R015 and 7R016 isolated from Barleria lupulina in Thailand.</title>
        <authorList>
            <person name="Kanchanasin P."/>
            <person name="Phongsopitanun W."/>
            <person name="Tanasupawat S."/>
        </authorList>
    </citation>
    <scope>NUCLEOTIDE SEQUENCE</scope>
    <source>
        <strain evidence="8">7R015</strain>
    </source>
</reference>
<keyword evidence="2" id="KW-0560">Oxidoreductase</keyword>
<evidence type="ECO:0000256" key="3">
    <source>
        <dbReference type="SAM" id="MobiDB-lite"/>
    </source>
</evidence>
<dbReference type="SUPFAM" id="SSF101790">
    <property type="entry name" value="Aminomethyltransferase beta-barrel domain"/>
    <property type="match status" value="1"/>
</dbReference>
<evidence type="ECO:0000313" key="8">
    <source>
        <dbReference type="EMBL" id="MCI3275338.1"/>
    </source>
</evidence>
<protein>
    <submittedName>
        <fullName evidence="8">Sarcosine oxidase subunit alpha family protein</fullName>
    </submittedName>
</protein>
<dbReference type="PRINTS" id="PR00368">
    <property type="entry name" value="FADPNR"/>
</dbReference>
<gene>
    <name evidence="8" type="ORF">MQP27_30070</name>
</gene>
<evidence type="ECO:0000256" key="2">
    <source>
        <dbReference type="ARBA" id="ARBA00023002"/>
    </source>
</evidence>
<organism evidence="8 9">
    <name type="scientific">Streptomyces cylindrosporus</name>
    <dbReference type="NCBI Taxonomy" id="2927583"/>
    <lineage>
        <taxon>Bacteria</taxon>
        <taxon>Bacillati</taxon>
        <taxon>Actinomycetota</taxon>
        <taxon>Actinomycetes</taxon>
        <taxon>Kitasatosporales</taxon>
        <taxon>Streptomycetaceae</taxon>
        <taxon>Streptomyces</taxon>
    </lineage>
</organism>
<dbReference type="Pfam" id="PF01571">
    <property type="entry name" value="GCV_T"/>
    <property type="match status" value="1"/>
</dbReference>
<dbReference type="InterPro" id="IPR029043">
    <property type="entry name" value="GcvT/YgfZ_C"/>
</dbReference>
<dbReference type="Pfam" id="PF13510">
    <property type="entry name" value="Fer2_4"/>
    <property type="match status" value="1"/>
</dbReference>
<comment type="similarity">
    <text evidence="1">Belongs to the GcvT family.</text>
</comment>
<evidence type="ECO:0000259" key="4">
    <source>
        <dbReference type="Pfam" id="PF01571"/>
    </source>
</evidence>
<dbReference type="InterPro" id="IPR038561">
    <property type="entry name" value="SoxD_sf"/>
</dbReference>
<dbReference type="Gene3D" id="3.30.1360.120">
    <property type="entry name" value="Probable tRNA modification gtpase trme, domain 1"/>
    <property type="match status" value="1"/>
</dbReference>
<dbReference type="SUPFAM" id="SSF51905">
    <property type="entry name" value="FAD/NAD(P)-binding domain"/>
    <property type="match status" value="1"/>
</dbReference>
<evidence type="ECO:0000259" key="6">
    <source>
        <dbReference type="Pfam" id="PF08669"/>
    </source>
</evidence>
<name>A0ABS9YDL9_9ACTN</name>
<dbReference type="NCBIfam" id="TIGR01372">
    <property type="entry name" value="soxA"/>
    <property type="match status" value="1"/>
</dbReference>
<dbReference type="InterPro" id="IPR023753">
    <property type="entry name" value="FAD/NAD-binding_dom"/>
</dbReference>
<evidence type="ECO:0000313" key="9">
    <source>
        <dbReference type="Proteomes" id="UP001165269"/>
    </source>
</evidence>
<feature type="domain" description="SoxA A3" evidence="7">
    <location>
        <begin position="582"/>
        <end position="664"/>
    </location>
</feature>
<dbReference type="Pfam" id="PF07992">
    <property type="entry name" value="Pyr_redox_2"/>
    <property type="match status" value="1"/>
</dbReference>
<keyword evidence="9" id="KW-1185">Reference proteome</keyword>
<dbReference type="PANTHER" id="PTHR43757:SF2">
    <property type="entry name" value="AMINOMETHYLTRANSFERASE, MITOCHONDRIAL"/>
    <property type="match status" value="1"/>
</dbReference>
<dbReference type="SUPFAM" id="SSF103025">
    <property type="entry name" value="Folate-binding domain"/>
    <property type="match status" value="1"/>
</dbReference>
<dbReference type="Gene3D" id="3.50.50.60">
    <property type="entry name" value="FAD/NAD(P)-binding domain"/>
    <property type="match status" value="2"/>
</dbReference>
<dbReference type="PRINTS" id="PR00469">
    <property type="entry name" value="PNDRDTASEII"/>
</dbReference>
<dbReference type="Pfam" id="PF17806">
    <property type="entry name" value="SO_alpha_A3"/>
    <property type="match status" value="1"/>
</dbReference>
<dbReference type="Proteomes" id="UP001165269">
    <property type="component" value="Unassembled WGS sequence"/>
</dbReference>
<evidence type="ECO:0000256" key="1">
    <source>
        <dbReference type="ARBA" id="ARBA00008609"/>
    </source>
</evidence>
<dbReference type="InterPro" id="IPR036188">
    <property type="entry name" value="FAD/NAD-bd_sf"/>
</dbReference>
<comment type="caution">
    <text evidence="8">The sequence shown here is derived from an EMBL/GenBank/DDBJ whole genome shotgun (WGS) entry which is preliminary data.</text>
</comment>
<feature type="domain" description="FAD/NAD(P)-binding" evidence="5">
    <location>
        <begin position="245"/>
        <end position="499"/>
    </location>
</feature>
<feature type="domain" description="Aminomethyltransferase C-terminal" evidence="6">
    <location>
        <begin position="969"/>
        <end position="1055"/>
    </location>
</feature>
<dbReference type="NCBIfam" id="TIGR01374">
    <property type="entry name" value="soxD"/>
    <property type="match status" value="1"/>
</dbReference>
<dbReference type="InterPro" id="IPR006279">
    <property type="entry name" value="SoxD"/>
</dbReference>
<dbReference type="InterPro" id="IPR042204">
    <property type="entry name" value="2Fe-2S-bd_N"/>
</dbReference>
<dbReference type="InterPro" id="IPR013977">
    <property type="entry name" value="GcvT_C"/>
</dbReference>